<protein>
    <recommendedName>
        <fullName evidence="5">phosphoserine transaminase</fullName>
        <ecNumber evidence="5">2.6.1.52</ecNumber>
    </recommendedName>
    <alternativeName>
        <fullName evidence="13">Phosphohydroxythreonine aminotransferase</fullName>
    </alternativeName>
</protein>
<evidence type="ECO:0000256" key="10">
    <source>
        <dbReference type="ARBA" id="ARBA00022898"/>
    </source>
</evidence>
<evidence type="ECO:0000313" key="17">
    <source>
        <dbReference type="EMBL" id="MFC6425493.1"/>
    </source>
</evidence>
<evidence type="ECO:0000313" key="18">
    <source>
        <dbReference type="Proteomes" id="UP001596305"/>
    </source>
</evidence>
<proteinExistence type="inferred from homology"/>
<dbReference type="InterPro" id="IPR006272">
    <property type="entry name" value="Pser_aminoTfrase_mycobac"/>
</dbReference>
<dbReference type="GO" id="GO:0004648">
    <property type="term" value="F:O-phospho-L-serine:2-oxoglutarate aminotransferase activity"/>
    <property type="evidence" value="ECO:0007669"/>
    <property type="project" value="UniProtKB-EC"/>
</dbReference>
<evidence type="ECO:0000256" key="6">
    <source>
        <dbReference type="ARBA" id="ARBA00022490"/>
    </source>
</evidence>
<dbReference type="NCBIfam" id="TIGR01366">
    <property type="entry name" value="serC_3"/>
    <property type="match status" value="1"/>
</dbReference>
<evidence type="ECO:0000256" key="3">
    <source>
        <dbReference type="ARBA" id="ARBA00005099"/>
    </source>
</evidence>
<dbReference type="RefSeq" id="WP_307824205.1">
    <property type="nucleotide sequence ID" value="NZ_BAAAIY010000002.1"/>
</dbReference>
<evidence type="ECO:0000256" key="14">
    <source>
        <dbReference type="ARBA" id="ARBA00047630"/>
    </source>
</evidence>
<evidence type="ECO:0000256" key="15">
    <source>
        <dbReference type="ARBA" id="ARBA00049007"/>
    </source>
</evidence>
<keyword evidence="9 17" id="KW-0808">Transferase</keyword>
<keyword evidence="18" id="KW-1185">Reference proteome</keyword>
<dbReference type="Pfam" id="PF00266">
    <property type="entry name" value="Aminotran_5"/>
    <property type="match status" value="1"/>
</dbReference>
<comment type="catalytic activity">
    <reaction evidence="14">
        <text>4-(phosphooxy)-L-threonine + 2-oxoglutarate = (R)-3-hydroxy-2-oxo-4-phosphooxybutanoate + L-glutamate</text>
        <dbReference type="Rhea" id="RHEA:16573"/>
        <dbReference type="ChEBI" id="CHEBI:16810"/>
        <dbReference type="ChEBI" id="CHEBI:29985"/>
        <dbReference type="ChEBI" id="CHEBI:58452"/>
        <dbReference type="ChEBI" id="CHEBI:58538"/>
        <dbReference type="EC" id="2.6.1.52"/>
    </reaction>
</comment>
<evidence type="ECO:0000256" key="7">
    <source>
        <dbReference type="ARBA" id="ARBA00022576"/>
    </source>
</evidence>
<evidence type="ECO:0000256" key="5">
    <source>
        <dbReference type="ARBA" id="ARBA00013030"/>
    </source>
</evidence>
<dbReference type="Gene3D" id="3.90.1150.10">
    <property type="entry name" value="Aspartate Aminotransferase, domain 1"/>
    <property type="match status" value="1"/>
</dbReference>
<dbReference type="InterPro" id="IPR015421">
    <property type="entry name" value="PyrdxlP-dep_Trfase_major"/>
</dbReference>
<comment type="caution">
    <text evidence="17">The sequence shown here is derived from an EMBL/GenBank/DDBJ whole genome shotgun (WGS) entry which is preliminary data.</text>
</comment>
<evidence type="ECO:0000256" key="9">
    <source>
        <dbReference type="ARBA" id="ARBA00022679"/>
    </source>
</evidence>
<dbReference type="InterPro" id="IPR022278">
    <property type="entry name" value="Pser_aminoTfrase"/>
</dbReference>
<sequence>MPEPTQITVPPHLLPSDGRFGCGPSKVREAQVRALTKAGTSLLGTSHRQAPVKSLVGRIRSGLADLFDAPEGYEVVLGNGGSSAFWDVATLCLVRERAQHAAFGEFGAKFATATTRAPFLEASQVITAPPGSVAVPEAADGIDVYAWPHNETSTGAMAPVRRVAGSREQGALTLVDATSGAGALPVDLAETDVYYFAPQKVFGSDGGLWVAIMSPDAVARAQEIESGDRWVPEFLSLGAAITNSRQDQTLNTPAVATLVTFAEQVDWLNEQGGLAWASARSASSARTLYSWADSRDWATPFVTRPEDRSTVVGTIDLDESIDATQVIAALRANGILDVFPYRKLGRNQLRIGMFPAIEPADVELLTRSIDFVVDALA</sequence>
<evidence type="ECO:0000259" key="16">
    <source>
        <dbReference type="Pfam" id="PF00266"/>
    </source>
</evidence>
<comment type="cofactor">
    <cofactor evidence="1">
        <name>pyridoxal 5'-phosphate</name>
        <dbReference type="ChEBI" id="CHEBI:597326"/>
    </cofactor>
</comment>
<comment type="pathway">
    <text evidence="3">Amino-acid biosynthesis; L-serine biosynthesis; L-serine from 3-phospho-D-glycerate: step 2/3.</text>
</comment>
<gene>
    <name evidence="17" type="primary">serC</name>
    <name evidence="17" type="ORF">ACFP71_11690</name>
</gene>
<evidence type="ECO:0000256" key="12">
    <source>
        <dbReference type="ARBA" id="ARBA00023299"/>
    </source>
</evidence>
<dbReference type="EMBL" id="JBHSTM010000005">
    <property type="protein sequence ID" value="MFC6425493.1"/>
    <property type="molecule type" value="Genomic_DNA"/>
</dbReference>
<dbReference type="InterPro" id="IPR015424">
    <property type="entry name" value="PyrdxlP-dep_Trfase"/>
</dbReference>
<keyword evidence="12" id="KW-0718">Serine biosynthesis</keyword>
<reference evidence="18" key="1">
    <citation type="journal article" date="2019" name="Int. J. Syst. Evol. Microbiol.">
        <title>The Global Catalogue of Microorganisms (GCM) 10K type strain sequencing project: providing services to taxonomists for standard genome sequencing and annotation.</title>
        <authorList>
            <consortium name="The Broad Institute Genomics Platform"/>
            <consortium name="The Broad Institute Genome Sequencing Center for Infectious Disease"/>
            <person name="Wu L."/>
            <person name="Ma J."/>
        </authorList>
    </citation>
    <scope>NUCLEOTIDE SEQUENCE [LARGE SCALE GENOMIC DNA]</scope>
    <source>
        <strain evidence="18">CCUG 47105</strain>
    </source>
</reference>
<keyword evidence="8" id="KW-0028">Amino-acid biosynthesis</keyword>
<dbReference type="Gene3D" id="3.40.640.10">
    <property type="entry name" value="Type I PLP-dependent aspartate aminotransferase-like (Major domain)"/>
    <property type="match status" value="1"/>
</dbReference>
<keyword evidence="11" id="KW-0664">Pyridoxine biosynthesis</keyword>
<evidence type="ECO:0000256" key="8">
    <source>
        <dbReference type="ARBA" id="ARBA00022605"/>
    </source>
</evidence>
<keyword evidence="10" id="KW-0663">Pyridoxal phosphate</keyword>
<organism evidence="17 18">
    <name type="scientific">Oerskovia paurometabola</name>
    <dbReference type="NCBI Taxonomy" id="162170"/>
    <lineage>
        <taxon>Bacteria</taxon>
        <taxon>Bacillati</taxon>
        <taxon>Actinomycetota</taxon>
        <taxon>Actinomycetes</taxon>
        <taxon>Micrococcales</taxon>
        <taxon>Cellulomonadaceae</taxon>
        <taxon>Oerskovia</taxon>
    </lineage>
</organism>
<dbReference type="EC" id="2.6.1.52" evidence="5"/>
<dbReference type="PIRSF" id="PIRSF000525">
    <property type="entry name" value="SerC"/>
    <property type="match status" value="1"/>
</dbReference>
<comment type="catalytic activity">
    <reaction evidence="15">
        <text>O-phospho-L-serine + 2-oxoglutarate = 3-phosphooxypyruvate + L-glutamate</text>
        <dbReference type="Rhea" id="RHEA:14329"/>
        <dbReference type="ChEBI" id="CHEBI:16810"/>
        <dbReference type="ChEBI" id="CHEBI:18110"/>
        <dbReference type="ChEBI" id="CHEBI:29985"/>
        <dbReference type="ChEBI" id="CHEBI:57524"/>
        <dbReference type="EC" id="2.6.1.52"/>
    </reaction>
</comment>
<dbReference type="Proteomes" id="UP001596305">
    <property type="component" value="Unassembled WGS sequence"/>
</dbReference>
<dbReference type="PANTHER" id="PTHR21152:SF40">
    <property type="entry name" value="ALANINE--GLYOXYLATE AMINOTRANSFERASE"/>
    <property type="match status" value="1"/>
</dbReference>
<comment type="similarity">
    <text evidence="4">Belongs to the class-V pyridoxal-phosphate-dependent aminotransferase family. SerC subfamily.</text>
</comment>
<dbReference type="PANTHER" id="PTHR21152">
    <property type="entry name" value="AMINOTRANSFERASE CLASS V"/>
    <property type="match status" value="1"/>
</dbReference>
<keyword evidence="6" id="KW-0963">Cytoplasm</keyword>
<name>A0ABW1X9Z4_9CELL</name>
<comment type="function">
    <text evidence="2">Catalyzes the reversible conversion of 3-phosphohydroxypyruvate to phosphoserine and of 3-hydroxy-2-oxo-4-phosphonooxybutanoate to phosphohydroxythreonine.</text>
</comment>
<evidence type="ECO:0000256" key="13">
    <source>
        <dbReference type="ARBA" id="ARBA00031421"/>
    </source>
</evidence>
<dbReference type="InterPro" id="IPR000192">
    <property type="entry name" value="Aminotrans_V_dom"/>
</dbReference>
<evidence type="ECO:0000256" key="4">
    <source>
        <dbReference type="ARBA" id="ARBA00006904"/>
    </source>
</evidence>
<accession>A0ABW1X9Z4</accession>
<feature type="domain" description="Aminotransferase class V" evidence="16">
    <location>
        <begin position="44"/>
        <end position="335"/>
    </location>
</feature>
<evidence type="ECO:0000256" key="11">
    <source>
        <dbReference type="ARBA" id="ARBA00023096"/>
    </source>
</evidence>
<evidence type="ECO:0000256" key="1">
    <source>
        <dbReference type="ARBA" id="ARBA00001933"/>
    </source>
</evidence>
<keyword evidence="7 17" id="KW-0032">Aminotransferase</keyword>
<dbReference type="InterPro" id="IPR015422">
    <property type="entry name" value="PyrdxlP-dep_Trfase_small"/>
</dbReference>
<evidence type="ECO:0000256" key="2">
    <source>
        <dbReference type="ARBA" id="ARBA00003483"/>
    </source>
</evidence>
<dbReference type="SUPFAM" id="SSF53383">
    <property type="entry name" value="PLP-dependent transferases"/>
    <property type="match status" value="1"/>
</dbReference>